<dbReference type="Proteomes" id="UP000694864">
    <property type="component" value="Chromosome 5"/>
</dbReference>
<dbReference type="GeneID" id="104788941"/>
<reference evidence="2" key="2">
    <citation type="submission" date="2025-08" db="UniProtKB">
        <authorList>
            <consortium name="RefSeq"/>
        </authorList>
    </citation>
    <scope>IDENTIFICATION</scope>
    <source>
        <tissue evidence="2">Leaf</tissue>
    </source>
</reference>
<proteinExistence type="predicted"/>
<organism evidence="1 2">
    <name type="scientific">Camelina sativa</name>
    <name type="common">False flax</name>
    <name type="synonym">Myagrum sativum</name>
    <dbReference type="NCBI Taxonomy" id="90675"/>
    <lineage>
        <taxon>Eukaryota</taxon>
        <taxon>Viridiplantae</taxon>
        <taxon>Streptophyta</taxon>
        <taxon>Embryophyta</taxon>
        <taxon>Tracheophyta</taxon>
        <taxon>Spermatophyta</taxon>
        <taxon>Magnoliopsida</taxon>
        <taxon>eudicotyledons</taxon>
        <taxon>Gunneridae</taxon>
        <taxon>Pentapetalae</taxon>
        <taxon>rosids</taxon>
        <taxon>malvids</taxon>
        <taxon>Brassicales</taxon>
        <taxon>Brassicaceae</taxon>
        <taxon>Camelineae</taxon>
        <taxon>Camelina</taxon>
    </lineage>
</organism>
<evidence type="ECO:0000313" key="2">
    <source>
        <dbReference type="RefSeq" id="XP_019101059.1"/>
    </source>
</evidence>
<dbReference type="PANTHER" id="PTHR14379">
    <property type="entry name" value="LIMKAIN B LKAP"/>
    <property type="match status" value="1"/>
</dbReference>
<name>A0ABM1RPX1_CAMSA</name>
<gene>
    <name evidence="2" type="primary">LOC104788941</name>
</gene>
<dbReference type="RefSeq" id="XP_019101059.1">
    <property type="nucleotide sequence ID" value="XM_019245514.1"/>
</dbReference>
<accession>A0ABM1RPX1</accession>
<sequence>MLHDIFLWEIDTPGGYAGPSNVVVISNNIKIQGDNNLRRNGMPRIADFIFSLTCFNTRAYNSFLVQPELLTLTPEPSEWPGYLFDIGEVIGFFRVAPSQTKRMRKKRSSKKNFAVKTKSEEDFSSAYSHVFWDVDDYPIPKDIAPNCIYRNLNLALKKMGYHGTMEFNAFSEKEIPLLLGLDEKSMDLLSIMFSPKCSPKIVLWDIMYLVNSSRLRFNVMIISKRLTTDEESMRVLWALKSRGTNVLLVQPHDEAESEIPFHCPASIADCTRFLNGEKPIDRKIVDYTDNTSCTSWETDTDPEEEVDIWV</sequence>
<keyword evidence="1" id="KW-1185">Reference proteome</keyword>
<dbReference type="InterPro" id="IPR024768">
    <property type="entry name" value="Marf1"/>
</dbReference>
<dbReference type="PANTHER" id="PTHR14379:SF7">
    <property type="entry name" value="ENDONUCLEASE OR GLYCOSYL HYDROLASE-RELATED"/>
    <property type="match status" value="1"/>
</dbReference>
<reference evidence="1" key="1">
    <citation type="journal article" date="2014" name="Nat. Commun.">
        <title>The emerging biofuel crop Camelina sativa retains a highly undifferentiated hexaploid genome structure.</title>
        <authorList>
            <person name="Kagale S."/>
            <person name="Koh C."/>
            <person name="Nixon J."/>
            <person name="Bollina V."/>
            <person name="Clarke W.E."/>
            <person name="Tuteja R."/>
            <person name="Spillane C."/>
            <person name="Robinson S.J."/>
            <person name="Links M.G."/>
            <person name="Clarke C."/>
            <person name="Higgins E.E."/>
            <person name="Huebert T."/>
            <person name="Sharpe A.G."/>
            <person name="Parkin I.A."/>
        </authorList>
    </citation>
    <scope>NUCLEOTIDE SEQUENCE [LARGE SCALE GENOMIC DNA]</scope>
    <source>
        <strain evidence="1">cv. DH55</strain>
    </source>
</reference>
<protein>
    <submittedName>
        <fullName evidence="2">Uncharacterized protein LOC104788941</fullName>
    </submittedName>
</protein>
<evidence type="ECO:0000313" key="1">
    <source>
        <dbReference type="Proteomes" id="UP000694864"/>
    </source>
</evidence>